<proteinExistence type="inferred from homology"/>
<keyword evidence="5" id="KW-0862">Zinc</keyword>
<dbReference type="EC" id="3.5.4.4" evidence="7"/>
<dbReference type="PANTHER" id="PTHR43114:SF6">
    <property type="entry name" value="ADENINE DEAMINASE"/>
    <property type="match status" value="1"/>
</dbReference>
<dbReference type="RefSeq" id="WP_123202456.1">
    <property type="nucleotide sequence ID" value="NZ_RJMB01000019.1"/>
</dbReference>
<dbReference type="PANTHER" id="PTHR43114">
    <property type="entry name" value="ADENINE DEAMINASE"/>
    <property type="match status" value="1"/>
</dbReference>
<comment type="caution">
    <text evidence="7">The sequence shown here is derived from an EMBL/GenBank/DDBJ whole genome shotgun (WGS) entry which is preliminary data.</text>
</comment>
<dbReference type="EMBL" id="RJMB01000019">
    <property type="protein sequence ID" value="RNL82979.1"/>
    <property type="molecule type" value="Genomic_DNA"/>
</dbReference>
<dbReference type="AlphaFoldDB" id="A0A3N0E5E5"/>
<keyword evidence="3" id="KW-0479">Metal-binding</keyword>
<dbReference type="PROSITE" id="PS00485">
    <property type="entry name" value="A_DEAMINASE"/>
    <property type="match status" value="1"/>
</dbReference>
<reference evidence="7 8" key="1">
    <citation type="submission" date="2018-11" db="EMBL/GenBank/DDBJ databases">
        <title>The genome draft of YIM 96095.</title>
        <authorList>
            <person name="Tang S.-K."/>
            <person name="Chunyu W.-X."/>
            <person name="Feng Y.-Z."/>
        </authorList>
    </citation>
    <scope>NUCLEOTIDE SEQUENCE [LARGE SCALE GENOMIC DNA]</scope>
    <source>
        <strain evidence="7 8">YIM 96095</strain>
    </source>
</reference>
<comment type="similarity">
    <text evidence="2">Belongs to the metallo-dependent hydrolases superfamily. Adenosine and AMP deaminases family.</text>
</comment>
<evidence type="ECO:0000256" key="5">
    <source>
        <dbReference type="ARBA" id="ARBA00022833"/>
    </source>
</evidence>
<evidence type="ECO:0000256" key="1">
    <source>
        <dbReference type="ARBA" id="ARBA00001947"/>
    </source>
</evidence>
<dbReference type="InterPro" id="IPR001365">
    <property type="entry name" value="A_deaminase_dom"/>
</dbReference>
<evidence type="ECO:0000256" key="3">
    <source>
        <dbReference type="ARBA" id="ARBA00022723"/>
    </source>
</evidence>
<dbReference type="InterPro" id="IPR006650">
    <property type="entry name" value="A/AMP_deam_AS"/>
</dbReference>
<keyword evidence="8" id="KW-1185">Reference proteome</keyword>
<dbReference type="OrthoDB" id="105475at2"/>
<sequence length="349" mass="38381">MRSSLLTPDSDVDRLIRELPKVELHVHLEGAMRPAILLELAEKHDVATVPRSLDGVREWYEFRDFPHFIEVYLTSMQTLRDEADFALLTADVAARLAAQRVSYAELHVSLYAHLMRGIPAQVVFDGIEHARREAEREHGIQLRWIPDFPGDYGVETGEQTLEAVLKEGPPSVVGFGVGSVEVSRAPFADLFARARAAGLRSLPHAGENGGPERITEALDLLRAERIGHGIDCVREPALVDRLRATGVPLDVCPTSNVCTGAVERIEDHPLPRMLRDGLTVSVNSDDPPMFGTDLENEYRVAYGLGMEAAELATLARNGVTASYLDEPGKRSLIAEIDAVLARYRGHEGG</sequence>
<evidence type="ECO:0000256" key="2">
    <source>
        <dbReference type="ARBA" id="ARBA00006676"/>
    </source>
</evidence>
<evidence type="ECO:0000313" key="8">
    <source>
        <dbReference type="Proteomes" id="UP000269198"/>
    </source>
</evidence>
<protein>
    <submittedName>
        <fullName evidence="7">Adenosine deaminase</fullName>
        <ecNumber evidence="7">3.5.4.4</ecNumber>
    </submittedName>
</protein>
<dbReference type="InterPro" id="IPR006330">
    <property type="entry name" value="Ado/ade_deaminase"/>
</dbReference>
<dbReference type="GO" id="GO:0019239">
    <property type="term" value="F:deaminase activity"/>
    <property type="evidence" value="ECO:0007669"/>
    <property type="project" value="InterPro"/>
</dbReference>
<gene>
    <name evidence="7" type="ORF">EFW17_17300</name>
</gene>
<dbReference type="GO" id="GO:0016814">
    <property type="term" value="F:hydrolase activity, acting on carbon-nitrogen (but not peptide) bonds, in cyclic amidines"/>
    <property type="evidence" value="ECO:0007669"/>
    <property type="project" value="UniProtKB-ARBA"/>
</dbReference>
<dbReference type="Gene3D" id="3.20.20.140">
    <property type="entry name" value="Metal-dependent hydrolases"/>
    <property type="match status" value="1"/>
</dbReference>
<dbReference type="GO" id="GO:0009168">
    <property type="term" value="P:purine ribonucleoside monophosphate biosynthetic process"/>
    <property type="evidence" value="ECO:0007669"/>
    <property type="project" value="InterPro"/>
</dbReference>
<dbReference type="Proteomes" id="UP000269198">
    <property type="component" value="Unassembled WGS sequence"/>
</dbReference>
<accession>A0A3N0E5E5</accession>
<keyword evidence="4 7" id="KW-0378">Hydrolase</keyword>
<dbReference type="Pfam" id="PF00962">
    <property type="entry name" value="A_deaminase"/>
    <property type="match status" value="1"/>
</dbReference>
<dbReference type="InterPro" id="IPR032466">
    <property type="entry name" value="Metal_Hydrolase"/>
</dbReference>
<name>A0A3N0E5E5_9ACTN</name>
<organism evidence="7 8">
    <name type="scientific">Halostreptopolyspora alba</name>
    <dbReference type="NCBI Taxonomy" id="2487137"/>
    <lineage>
        <taxon>Bacteria</taxon>
        <taxon>Bacillati</taxon>
        <taxon>Actinomycetota</taxon>
        <taxon>Actinomycetes</taxon>
        <taxon>Streptosporangiales</taxon>
        <taxon>Nocardiopsidaceae</taxon>
        <taxon>Halostreptopolyspora</taxon>
    </lineage>
</organism>
<dbReference type="SUPFAM" id="SSF51556">
    <property type="entry name" value="Metallo-dependent hydrolases"/>
    <property type="match status" value="1"/>
</dbReference>
<dbReference type="NCBIfam" id="TIGR01430">
    <property type="entry name" value="aden_deam"/>
    <property type="match status" value="1"/>
</dbReference>
<evidence type="ECO:0000313" key="7">
    <source>
        <dbReference type="EMBL" id="RNL82979.1"/>
    </source>
</evidence>
<dbReference type="GO" id="GO:0046872">
    <property type="term" value="F:metal ion binding"/>
    <property type="evidence" value="ECO:0007669"/>
    <property type="project" value="UniProtKB-KW"/>
</dbReference>
<comment type="cofactor">
    <cofactor evidence="1">
        <name>Zn(2+)</name>
        <dbReference type="ChEBI" id="CHEBI:29105"/>
    </cofactor>
</comment>
<feature type="domain" description="Adenosine deaminase" evidence="6">
    <location>
        <begin position="20"/>
        <end position="338"/>
    </location>
</feature>
<evidence type="ECO:0000256" key="4">
    <source>
        <dbReference type="ARBA" id="ARBA00022801"/>
    </source>
</evidence>
<evidence type="ECO:0000259" key="6">
    <source>
        <dbReference type="Pfam" id="PF00962"/>
    </source>
</evidence>